<comment type="caution">
    <text evidence="5">The sequence shown here is derived from an EMBL/GenBank/DDBJ whole genome shotgun (WGS) entry which is preliminary data.</text>
</comment>
<dbReference type="AlphaFoldDB" id="A0AAJ0ZJN8"/>
<dbReference type="InterPro" id="IPR028098">
    <property type="entry name" value="Glyco_trans_4-like_N"/>
</dbReference>
<dbReference type="Pfam" id="PF00534">
    <property type="entry name" value="Glycos_transf_1"/>
    <property type="match status" value="1"/>
</dbReference>
<evidence type="ECO:0000313" key="5">
    <source>
        <dbReference type="EMBL" id="MBU4633865.1"/>
    </source>
</evidence>
<dbReference type="Gene3D" id="3.40.50.2000">
    <property type="entry name" value="Glycogen Phosphorylase B"/>
    <property type="match status" value="2"/>
</dbReference>
<name>A0AAJ0ZJN8_9PSED</name>
<evidence type="ECO:0000313" key="6">
    <source>
        <dbReference type="Proteomes" id="UP000787568"/>
    </source>
</evidence>
<evidence type="ECO:0000259" key="3">
    <source>
        <dbReference type="Pfam" id="PF00534"/>
    </source>
</evidence>
<accession>A0AAJ0ZJN8</accession>
<keyword evidence="2" id="KW-0808">Transferase</keyword>
<dbReference type="EMBL" id="JAEEFW010000004">
    <property type="protein sequence ID" value="MBU4633865.1"/>
    <property type="molecule type" value="Genomic_DNA"/>
</dbReference>
<dbReference type="Pfam" id="PF13439">
    <property type="entry name" value="Glyco_transf_4"/>
    <property type="match status" value="1"/>
</dbReference>
<organism evidence="5 6">
    <name type="scientific">Pseudomonas chlororaphis subsp. aurantiaca</name>
    <dbReference type="NCBI Taxonomy" id="86192"/>
    <lineage>
        <taxon>Bacteria</taxon>
        <taxon>Pseudomonadati</taxon>
        <taxon>Pseudomonadota</taxon>
        <taxon>Gammaproteobacteria</taxon>
        <taxon>Pseudomonadales</taxon>
        <taxon>Pseudomonadaceae</taxon>
        <taxon>Pseudomonas</taxon>
    </lineage>
</organism>
<keyword evidence="1" id="KW-0328">Glycosyltransferase</keyword>
<sequence length="362" mass="39862">MKILFFITSLDVGGAERQVLDLAQRLESQDHQVLIAYLTGAGMLLPKDTSLKTVGFHTAKSLRSLVRSFFLLRKTIKSYKPDVVHSHMVHANLLARLVRLVVFIPRLICTAHSTNEGGGIRMLAYRVTNFLADVTTNVSLDAVKEFEAKRAVKPGKMLMMPNGIDTDRFSFSEALRTKIRDREGVRAGEKIILAVGRFTEAKNYPSLLQAFASLCRSDPDLILWIVGDGALRESLLTLSDSLGISQRVKLFGVREDVAEFYSAADVYALSSLWEGFGLVVAEAMAAERVVVASDCGGVREVVGSEGFLVPPGNSDELAIAIRHALDMDPASAAAMGRRAKQRVLDKYSLDTVVKKWVELYRS</sequence>
<evidence type="ECO:0000256" key="1">
    <source>
        <dbReference type="ARBA" id="ARBA00022676"/>
    </source>
</evidence>
<dbReference type="GO" id="GO:0016757">
    <property type="term" value="F:glycosyltransferase activity"/>
    <property type="evidence" value="ECO:0007669"/>
    <property type="project" value="UniProtKB-KW"/>
</dbReference>
<protein>
    <submittedName>
        <fullName evidence="5">Glycosyltransferase</fullName>
    </submittedName>
</protein>
<dbReference type="PANTHER" id="PTHR12526:SF510">
    <property type="entry name" value="D-INOSITOL 3-PHOSPHATE GLYCOSYLTRANSFERASE"/>
    <property type="match status" value="1"/>
</dbReference>
<feature type="domain" description="Glycosyl transferase family 1" evidence="3">
    <location>
        <begin position="177"/>
        <end position="342"/>
    </location>
</feature>
<dbReference type="RefSeq" id="WP_124309229.1">
    <property type="nucleotide sequence ID" value="NZ_CP027715.1"/>
</dbReference>
<evidence type="ECO:0000256" key="2">
    <source>
        <dbReference type="ARBA" id="ARBA00022679"/>
    </source>
</evidence>
<dbReference type="Proteomes" id="UP000787568">
    <property type="component" value="Unassembled WGS sequence"/>
</dbReference>
<dbReference type="SUPFAM" id="SSF53756">
    <property type="entry name" value="UDP-Glycosyltransferase/glycogen phosphorylase"/>
    <property type="match status" value="1"/>
</dbReference>
<evidence type="ECO:0000259" key="4">
    <source>
        <dbReference type="Pfam" id="PF13439"/>
    </source>
</evidence>
<gene>
    <name evidence="5" type="ORF">I8747_13780</name>
</gene>
<dbReference type="InterPro" id="IPR001296">
    <property type="entry name" value="Glyco_trans_1"/>
</dbReference>
<proteinExistence type="predicted"/>
<feature type="domain" description="Glycosyltransferase subfamily 4-like N-terminal" evidence="4">
    <location>
        <begin position="12"/>
        <end position="168"/>
    </location>
</feature>
<reference evidence="5" key="1">
    <citation type="submission" date="2020-12" db="EMBL/GenBank/DDBJ databases">
        <title>Generalized mutagenesis with transposon Tn5. A laboratory procedure for the identification of genes responsible for a bacterial phenotype and its regulation, illustrated with phenazine production in Pseudomonas chlororaphis.</title>
        <authorList>
            <person name="Muzio F."/>
            <person name="Sobrero P."/>
            <person name="Agaras B."/>
            <person name="Valverde C."/>
        </authorList>
    </citation>
    <scope>NUCLEOTIDE SEQUENCE</scope>
    <source>
        <strain evidence="5">SMMP3</strain>
    </source>
</reference>
<dbReference type="GO" id="GO:1901135">
    <property type="term" value="P:carbohydrate derivative metabolic process"/>
    <property type="evidence" value="ECO:0007669"/>
    <property type="project" value="UniProtKB-ARBA"/>
</dbReference>
<dbReference type="PANTHER" id="PTHR12526">
    <property type="entry name" value="GLYCOSYLTRANSFERASE"/>
    <property type="match status" value="1"/>
</dbReference>